<dbReference type="Proteomes" id="UP001190700">
    <property type="component" value="Unassembled WGS sequence"/>
</dbReference>
<dbReference type="AlphaFoldDB" id="A0AAE0F9G4"/>
<gene>
    <name evidence="2" type="ORF">CYMTET_35463</name>
</gene>
<sequence>GKKADLELVNKVKAGGMPGGGEWRVLLDAAKACATDPPDLTQYPADFVALSFYKIFGYPSGLGALLVRRDAVGLLERRYFGGGTVSVVGVNKDLLVRREAPEGFEDGTVSFLSIAALVHGAPRHLTPRFPEGHET</sequence>
<proteinExistence type="predicted"/>
<comment type="caution">
    <text evidence="2">The sequence shown here is derived from an EMBL/GenBank/DDBJ whole genome shotgun (WGS) entry which is preliminary data.</text>
</comment>
<name>A0AAE0F9G4_9CHLO</name>
<dbReference type="Pfam" id="PF00266">
    <property type="entry name" value="Aminotran_5"/>
    <property type="match status" value="1"/>
</dbReference>
<evidence type="ECO:0000259" key="1">
    <source>
        <dbReference type="Pfam" id="PF00266"/>
    </source>
</evidence>
<reference evidence="2 3" key="1">
    <citation type="journal article" date="2015" name="Genome Biol. Evol.">
        <title>Comparative Genomics of a Bacterivorous Green Alga Reveals Evolutionary Causalities and Consequences of Phago-Mixotrophic Mode of Nutrition.</title>
        <authorList>
            <person name="Burns J.A."/>
            <person name="Paasch A."/>
            <person name="Narechania A."/>
            <person name="Kim E."/>
        </authorList>
    </citation>
    <scope>NUCLEOTIDE SEQUENCE [LARGE SCALE GENOMIC DNA]</scope>
    <source>
        <strain evidence="2 3">PLY_AMNH</strain>
    </source>
</reference>
<dbReference type="PANTHER" id="PTHR14237:SF80">
    <property type="entry name" value="MOLYBDENUM COFACTOR SULFURASE"/>
    <property type="match status" value="1"/>
</dbReference>
<organism evidence="2 3">
    <name type="scientific">Cymbomonas tetramitiformis</name>
    <dbReference type="NCBI Taxonomy" id="36881"/>
    <lineage>
        <taxon>Eukaryota</taxon>
        <taxon>Viridiplantae</taxon>
        <taxon>Chlorophyta</taxon>
        <taxon>Pyramimonadophyceae</taxon>
        <taxon>Pyramimonadales</taxon>
        <taxon>Pyramimonadaceae</taxon>
        <taxon>Cymbomonas</taxon>
    </lineage>
</organism>
<feature type="domain" description="Aminotransferase class V" evidence="1">
    <location>
        <begin position="25"/>
        <end position="117"/>
    </location>
</feature>
<keyword evidence="3" id="KW-1185">Reference proteome</keyword>
<evidence type="ECO:0000313" key="2">
    <source>
        <dbReference type="EMBL" id="KAK3255351.1"/>
    </source>
</evidence>
<dbReference type="Gene3D" id="3.40.640.10">
    <property type="entry name" value="Type I PLP-dependent aspartate aminotransferase-like (Major domain)"/>
    <property type="match status" value="1"/>
</dbReference>
<evidence type="ECO:0000313" key="3">
    <source>
        <dbReference type="Proteomes" id="UP001190700"/>
    </source>
</evidence>
<dbReference type="InterPro" id="IPR015424">
    <property type="entry name" value="PyrdxlP-dep_Trfase"/>
</dbReference>
<dbReference type="SUPFAM" id="SSF53383">
    <property type="entry name" value="PLP-dependent transferases"/>
    <property type="match status" value="1"/>
</dbReference>
<feature type="non-terminal residue" evidence="2">
    <location>
        <position position="1"/>
    </location>
</feature>
<dbReference type="EMBL" id="LGRX02022706">
    <property type="protein sequence ID" value="KAK3255351.1"/>
    <property type="molecule type" value="Genomic_DNA"/>
</dbReference>
<dbReference type="InterPro" id="IPR000192">
    <property type="entry name" value="Aminotrans_V_dom"/>
</dbReference>
<dbReference type="PANTHER" id="PTHR14237">
    <property type="entry name" value="MOLYBDOPTERIN COFACTOR SULFURASE MOSC"/>
    <property type="match status" value="1"/>
</dbReference>
<dbReference type="InterPro" id="IPR015421">
    <property type="entry name" value="PyrdxlP-dep_Trfase_major"/>
</dbReference>
<protein>
    <submittedName>
        <fullName evidence="2">Molybdenum cofactor sulfurase</fullName>
    </submittedName>
</protein>
<accession>A0AAE0F9G4</accession>